<dbReference type="KEGG" id="psti:SOO65_10300"/>
<evidence type="ECO:0000313" key="2">
    <source>
        <dbReference type="EMBL" id="WPU67144.1"/>
    </source>
</evidence>
<evidence type="ECO:0000256" key="1">
    <source>
        <dbReference type="SAM" id="SignalP"/>
    </source>
</evidence>
<dbReference type="RefSeq" id="WP_321400045.1">
    <property type="nucleotide sequence ID" value="NZ_CP139487.1"/>
</dbReference>
<feature type="signal peptide" evidence="1">
    <location>
        <begin position="1"/>
        <end position="18"/>
    </location>
</feature>
<accession>A0AAX4HUT5</accession>
<organism evidence="2 3">
    <name type="scientific">Peredibacter starrii</name>
    <dbReference type="NCBI Taxonomy" id="28202"/>
    <lineage>
        <taxon>Bacteria</taxon>
        <taxon>Pseudomonadati</taxon>
        <taxon>Bdellovibrionota</taxon>
        <taxon>Bacteriovoracia</taxon>
        <taxon>Bacteriovoracales</taxon>
        <taxon>Bacteriovoracaceae</taxon>
        <taxon>Peredibacter</taxon>
    </lineage>
</organism>
<evidence type="ECO:0000313" key="3">
    <source>
        <dbReference type="Proteomes" id="UP001324634"/>
    </source>
</evidence>
<keyword evidence="1" id="KW-0732">Signal</keyword>
<reference evidence="2 3" key="1">
    <citation type="submission" date="2023-11" db="EMBL/GenBank/DDBJ databases">
        <title>Peredibacter starrii A3.12.</title>
        <authorList>
            <person name="Mitchell R.J."/>
        </authorList>
    </citation>
    <scope>NUCLEOTIDE SEQUENCE [LARGE SCALE GENOMIC DNA]</scope>
    <source>
        <strain evidence="2 3">A3.12</strain>
    </source>
</reference>
<sequence length="150" mass="17722">MKKLSLFLLTVMSLNLFANGPAPAQLRYTEEFILEQVLKLKNWEYRPDVPMPSFHYASKTPLEVFQNAIEEQWGMRPDLITNAFAVKHNMIFILDEAVYYESKGRCMDDSVAHELTHYVQSKYRGWDMNDDSLEWDAIDIQTQFREKFCK</sequence>
<dbReference type="AlphaFoldDB" id="A0AAX4HUT5"/>
<proteinExistence type="predicted"/>
<dbReference type="EMBL" id="CP139487">
    <property type="protein sequence ID" value="WPU67144.1"/>
    <property type="molecule type" value="Genomic_DNA"/>
</dbReference>
<evidence type="ECO:0008006" key="4">
    <source>
        <dbReference type="Google" id="ProtNLM"/>
    </source>
</evidence>
<protein>
    <recommendedName>
        <fullName evidence="4">DUF4157 domain-containing protein</fullName>
    </recommendedName>
</protein>
<feature type="chain" id="PRO_5043915214" description="DUF4157 domain-containing protein" evidence="1">
    <location>
        <begin position="19"/>
        <end position="150"/>
    </location>
</feature>
<gene>
    <name evidence="2" type="ORF">SOO65_10300</name>
</gene>
<keyword evidence="3" id="KW-1185">Reference proteome</keyword>
<dbReference type="Proteomes" id="UP001324634">
    <property type="component" value="Chromosome"/>
</dbReference>
<name>A0AAX4HUT5_9BACT</name>